<name>A0A1E3NWS2_WICAA</name>
<dbReference type="Gene3D" id="3.90.190.10">
    <property type="entry name" value="Protein tyrosine phosphatase superfamily"/>
    <property type="match status" value="1"/>
</dbReference>
<dbReference type="SUPFAM" id="SSF52799">
    <property type="entry name" value="(Phosphotyrosine protein) phosphatases II"/>
    <property type="match status" value="1"/>
</dbReference>
<sequence length="205" mass="23459">MSTRSVEPLVPPLRFSALQPHLYRGSYPRQINYRFLKRLRLKYIVSLTPEPITPETDGALYEFAKQNNIQLVHIECGKEGGKRKKRGVPIGYSAVVKALELMINVDYSPLYVHCLNGGQVSSLTIACLRKLSFWSSVSIFNEFLVYTNSINLHDRAFIENFIAEINVPKNKVQWIWTGLSKDIIGSHPTLKFINTNDRKYSNVDL</sequence>
<dbReference type="Proteomes" id="UP000094112">
    <property type="component" value="Unassembled WGS sequence"/>
</dbReference>
<dbReference type="GO" id="GO:0016791">
    <property type="term" value="F:phosphatase activity"/>
    <property type="evidence" value="ECO:0007669"/>
    <property type="project" value="TreeGrafter"/>
</dbReference>
<dbReference type="STRING" id="683960.A0A1E3NWS2"/>
<dbReference type="GeneID" id="30200073"/>
<dbReference type="EMBL" id="KV454214">
    <property type="protein sequence ID" value="ODQ57007.1"/>
    <property type="molecule type" value="Genomic_DNA"/>
</dbReference>
<organism evidence="1 2">
    <name type="scientific">Wickerhamomyces anomalus (strain ATCC 58044 / CBS 1984 / NCYC 433 / NRRL Y-366-8)</name>
    <name type="common">Yeast</name>
    <name type="synonym">Hansenula anomala</name>
    <dbReference type="NCBI Taxonomy" id="683960"/>
    <lineage>
        <taxon>Eukaryota</taxon>
        <taxon>Fungi</taxon>
        <taxon>Dikarya</taxon>
        <taxon>Ascomycota</taxon>
        <taxon>Saccharomycotina</taxon>
        <taxon>Saccharomycetes</taxon>
        <taxon>Phaffomycetales</taxon>
        <taxon>Wickerhamomycetaceae</taxon>
        <taxon>Wickerhamomyces</taxon>
    </lineage>
</organism>
<proteinExistence type="predicted"/>
<evidence type="ECO:0000313" key="2">
    <source>
        <dbReference type="Proteomes" id="UP000094112"/>
    </source>
</evidence>
<dbReference type="RefSeq" id="XP_019036214.1">
    <property type="nucleotide sequence ID" value="XM_019182827.1"/>
</dbReference>
<dbReference type="PANTHER" id="PTHR31126:SF14">
    <property type="entry name" value="TYROSINE-PROTEIN PHOSPHATASE OCA6-RELATED"/>
    <property type="match status" value="1"/>
</dbReference>
<dbReference type="FunFam" id="3.90.190.10:FF:000084">
    <property type="entry name" value="Tyrosine phospatase-like protein"/>
    <property type="match status" value="1"/>
</dbReference>
<evidence type="ECO:0000313" key="1">
    <source>
        <dbReference type="EMBL" id="ODQ57007.1"/>
    </source>
</evidence>
<accession>A0A1E3NWS2</accession>
<dbReference type="CDD" id="cd17663">
    <property type="entry name" value="PFA-DSP_Oca6"/>
    <property type="match status" value="1"/>
</dbReference>
<dbReference type="InterPro" id="IPR029021">
    <property type="entry name" value="Prot-tyrosine_phosphatase-like"/>
</dbReference>
<dbReference type="OrthoDB" id="6375174at2759"/>
<dbReference type="PANTHER" id="PTHR31126">
    <property type="entry name" value="TYROSINE-PROTEIN PHOSPHATASE"/>
    <property type="match status" value="1"/>
</dbReference>
<dbReference type="AlphaFoldDB" id="A0A1E3NWS2"/>
<gene>
    <name evidence="1" type="ORF">WICANDRAFT_58558</name>
</gene>
<reference evidence="1 2" key="1">
    <citation type="journal article" date="2016" name="Proc. Natl. Acad. Sci. U.S.A.">
        <title>Comparative genomics of biotechnologically important yeasts.</title>
        <authorList>
            <person name="Riley R."/>
            <person name="Haridas S."/>
            <person name="Wolfe K.H."/>
            <person name="Lopes M.R."/>
            <person name="Hittinger C.T."/>
            <person name="Goeker M."/>
            <person name="Salamov A.A."/>
            <person name="Wisecaver J.H."/>
            <person name="Long T.M."/>
            <person name="Calvey C.H."/>
            <person name="Aerts A.L."/>
            <person name="Barry K.W."/>
            <person name="Choi C."/>
            <person name="Clum A."/>
            <person name="Coughlan A.Y."/>
            <person name="Deshpande S."/>
            <person name="Douglass A.P."/>
            <person name="Hanson S.J."/>
            <person name="Klenk H.-P."/>
            <person name="LaButti K.M."/>
            <person name="Lapidus A."/>
            <person name="Lindquist E.A."/>
            <person name="Lipzen A.M."/>
            <person name="Meier-Kolthoff J.P."/>
            <person name="Ohm R.A."/>
            <person name="Otillar R.P."/>
            <person name="Pangilinan J.L."/>
            <person name="Peng Y."/>
            <person name="Rokas A."/>
            <person name="Rosa C.A."/>
            <person name="Scheuner C."/>
            <person name="Sibirny A.A."/>
            <person name="Slot J.C."/>
            <person name="Stielow J.B."/>
            <person name="Sun H."/>
            <person name="Kurtzman C.P."/>
            <person name="Blackwell M."/>
            <person name="Grigoriev I.V."/>
            <person name="Jeffries T.W."/>
        </authorList>
    </citation>
    <scope>NUCLEOTIDE SEQUENCE [LARGE SCALE GENOMIC DNA]</scope>
    <source>
        <strain evidence="2">ATCC 58044 / CBS 1984 / NCYC 433 / NRRL Y-366-8</strain>
    </source>
</reference>
<dbReference type="Pfam" id="PF03162">
    <property type="entry name" value="Y_phosphatase2"/>
    <property type="match status" value="1"/>
</dbReference>
<keyword evidence="2" id="KW-1185">Reference proteome</keyword>
<dbReference type="InterPro" id="IPR004861">
    <property type="entry name" value="Siw14-like"/>
</dbReference>
<protein>
    <recommendedName>
        <fullName evidence="3">Tyrosine-protein phosphatase domain-containing protein</fullName>
    </recommendedName>
</protein>
<evidence type="ECO:0008006" key="3">
    <source>
        <dbReference type="Google" id="ProtNLM"/>
    </source>
</evidence>